<sequence>MGLPSIKPPIRILIRTRPDQLTTIHPILDRADTSLIERLCVELCIADTTEIQRLITKTWRGPNDEDEDGMRAELEYRLLNLFLAKASSMTTFWFQFSVLRLDAYIFLQMTRRFHPAEVAAVNDQPFPSQAHMGDGRFVMPTSHANKSCQQDSITNQKLETGNGTAASRSSAPGVKKNVEIGYAIRCSGKILRGFQSERWDVSTTSSRKMKCTQSQKGAISKDQGDGSKSNAITRNPTSFIRISNHLPLPLQHKPNIPPPLALFPRLPAQASIPDQAFRGHVLLEALNAGLEDYTEEQMKATVARLLQTYDEWKRTRKGKESVQETRKEPRGNKARPLRDQRGSSPSYTDSSTSSEHLPTQTTSSPPLPVRVPDRPSPPLVDPAASQPVAKKRKHGAALDQLEQVGQGIKRFARKMISTSWVNVTMPPKEGSHHRKLASSISIIIA</sequence>
<dbReference type="AlphaFoldDB" id="A0A1L7XJM0"/>
<protein>
    <submittedName>
        <fullName evidence="2">Uncharacterized protein</fullName>
    </submittedName>
</protein>
<evidence type="ECO:0000313" key="3">
    <source>
        <dbReference type="Proteomes" id="UP000184330"/>
    </source>
</evidence>
<dbReference type="OrthoDB" id="3553658at2759"/>
<gene>
    <name evidence="2" type="ORF">PAC_15139</name>
</gene>
<accession>A0A1L7XJM0</accession>
<feature type="compositionally biased region" description="Polar residues" evidence="1">
    <location>
        <begin position="205"/>
        <end position="217"/>
    </location>
</feature>
<dbReference type="EMBL" id="FJOG01000030">
    <property type="protein sequence ID" value="CZR65239.1"/>
    <property type="molecule type" value="Genomic_DNA"/>
</dbReference>
<feature type="compositionally biased region" description="Low complexity" evidence="1">
    <location>
        <begin position="343"/>
        <end position="364"/>
    </location>
</feature>
<reference evidence="2 3" key="1">
    <citation type="submission" date="2016-03" db="EMBL/GenBank/DDBJ databases">
        <authorList>
            <person name="Ploux O."/>
        </authorList>
    </citation>
    <scope>NUCLEOTIDE SEQUENCE [LARGE SCALE GENOMIC DNA]</scope>
    <source>
        <strain evidence="2 3">UAMH 11012</strain>
    </source>
</reference>
<keyword evidence="3" id="KW-1185">Reference proteome</keyword>
<feature type="region of interest" description="Disordered" evidence="1">
    <location>
        <begin position="314"/>
        <end position="395"/>
    </location>
</feature>
<proteinExistence type="predicted"/>
<dbReference type="Proteomes" id="UP000184330">
    <property type="component" value="Unassembled WGS sequence"/>
</dbReference>
<organism evidence="2 3">
    <name type="scientific">Phialocephala subalpina</name>
    <dbReference type="NCBI Taxonomy" id="576137"/>
    <lineage>
        <taxon>Eukaryota</taxon>
        <taxon>Fungi</taxon>
        <taxon>Dikarya</taxon>
        <taxon>Ascomycota</taxon>
        <taxon>Pezizomycotina</taxon>
        <taxon>Leotiomycetes</taxon>
        <taxon>Helotiales</taxon>
        <taxon>Mollisiaceae</taxon>
        <taxon>Phialocephala</taxon>
        <taxon>Phialocephala fortinii species complex</taxon>
    </lineage>
</organism>
<feature type="compositionally biased region" description="Basic and acidic residues" evidence="1">
    <location>
        <begin position="314"/>
        <end position="341"/>
    </location>
</feature>
<name>A0A1L7XJM0_9HELO</name>
<evidence type="ECO:0000313" key="2">
    <source>
        <dbReference type="EMBL" id="CZR65239.1"/>
    </source>
</evidence>
<feature type="region of interest" description="Disordered" evidence="1">
    <location>
        <begin position="205"/>
        <end position="230"/>
    </location>
</feature>
<feature type="compositionally biased region" description="Pro residues" evidence="1">
    <location>
        <begin position="365"/>
        <end position="380"/>
    </location>
</feature>
<evidence type="ECO:0000256" key="1">
    <source>
        <dbReference type="SAM" id="MobiDB-lite"/>
    </source>
</evidence>